<feature type="domain" description="Man1/Src1-like C-terminal" evidence="9">
    <location>
        <begin position="151"/>
        <end position="498"/>
    </location>
</feature>
<dbReference type="GO" id="GO:0005637">
    <property type="term" value="C:nuclear inner membrane"/>
    <property type="evidence" value="ECO:0007669"/>
    <property type="project" value="UniProtKB-SubCell"/>
</dbReference>
<dbReference type="GO" id="GO:0003682">
    <property type="term" value="F:chromatin binding"/>
    <property type="evidence" value="ECO:0007669"/>
    <property type="project" value="InterPro"/>
</dbReference>
<proteinExistence type="predicted"/>
<keyword evidence="11" id="KW-1185">Reference proteome</keyword>
<evidence type="ECO:0000259" key="9">
    <source>
        <dbReference type="Pfam" id="PF09402"/>
    </source>
</evidence>
<sequence length="499" mass="56632">DSTASATQNFDSALSKLKKETRSQDVLSPQQKKEELAKLFNIDINSIKPKKKGARSITPRRPIVIPLALLARSRANSPEIEKVSLHSLEDELSSEDEDEPAAASVNHTLLSEPDAPRVSASRKALQSLCQNSNPRASLSRVISYLVLWLGLVSALLFGYWYREQTFLVGYCGQSINRRTVPDTPDTSRILAGLGEYLDNNFKPECVECPQHARCFPRLEVACYDDFVVSTPWYYPYVPNFNLKAQKCIPDTKKAEKIEIMIDVALDLLRARNANENCGRSDADDTGAGLHVSELHDLLLALKAPYITEEEFEELWERSVVELEKEPEIIVRQVRHTNHLIPSPVDSNDPVAETYDESKVLRSTSLSHVSLKCMMSNTILSLALRFKKTLAAVAALCAAVYAAYWKYQQYKLYSDKVDTLYHEVLSKLQRQARLGRDSRELPKFIGSVQLRDLILSSERNLSYKMRLWQAVSHKVDRNTNVKHELLEVHGEVMKVWQWIS</sequence>
<feature type="non-terminal residue" evidence="10">
    <location>
        <position position="499"/>
    </location>
</feature>
<evidence type="ECO:0000256" key="5">
    <source>
        <dbReference type="ARBA" id="ARBA00023136"/>
    </source>
</evidence>
<dbReference type="GO" id="GO:0034399">
    <property type="term" value="C:nuclear periphery"/>
    <property type="evidence" value="ECO:0007669"/>
    <property type="project" value="TreeGrafter"/>
</dbReference>
<feature type="transmembrane region" description="Helical" evidence="8">
    <location>
        <begin position="141"/>
        <end position="161"/>
    </location>
</feature>
<evidence type="ECO:0000256" key="7">
    <source>
        <dbReference type="SAM" id="MobiDB-lite"/>
    </source>
</evidence>
<dbReference type="PANTHER" id="PTHR47808">
    <property type="entry name" value="INNER NUCLEAR MEMBRANE PROTEIN HEH2-RELATED"/>
    <property type="match status" value="1"/>
</dbReference>
<evidence type="ECO:0000313" key="10">
    <source>
        <dbReference type="EMBL" id="OBA20270.1"/>
    </source>
</evidence>
<dbReference type="RefSeq" id="XP_018710792.1">
    <property type="nucleotide sequence ID" value="XM_018854572.1"/>
</dbReference>
<keyword evidence="4 8" id="KW-1133">Transmembrane helix</keyword>
<keyword evidence="6" id="KW-0539">Nucleus</keyword>
<dbReference type="InterPro" id="IPR018996">
    <property type="entry name" value="Man1/Src1-like_C"/>
</dbReference>
<dbReference type="Proteomes" id="UP000092555">
    <property type="component" value="Unassembled WGS sequence"/>
</dbReference>
<dbReference type="InterPro" id="IPR044780">
    <property type="entry name" value="Heh2/Src1"/>
</dbReference>
<dbReference type="AlphaFoldDB" id="A0A1A0H8F7"/>
<evidence type="ECO:0000256" key="4">
    <source>
        <dbReference type="ARBA" id="ARBA00022989"/>
    </source>
</evidence>
<evidence type="ECO:0000256" key="1">
    <source>
        <dbReference type="ARBA" id="ARBA00004540"/>
    </source>
</evidence>
<dbReference type="GO" id="GO:0005783">
    <property type="term" value="C:endoplasmic reticulum"/>
    <property type="evidence" value="ECO:0007669"/>
    <property type="project" value="TreeGrafter"/>
</dbReference>
<comment type="caution">
    <text evidence="10">The sequence shown here is derived from an EMBL/GenBank/DDBJ whole genome shotgun (WGS) entry which is preliminary data.</text>
</comment>
<dbReference type="STRING" id="869754.A0A1A0H8F7"/>
<keyword evidence="2" id="KW-0597">Phosphoprotein</keyword>
<dbReference type="PANTHER" id="PTHR47808:SF2">
    <property type="entry name" value="LEM DOMAIN-CONTAINING PROTEIN 2"/>
    <property type="match status" value="1"/>
</dbReference>
<gene>
    <name evidence="10" type="ORF">METBIDRAFT_15165</name>
</gene>
<evidence type="ECO:0000256" key="3">
    <source>
        <dbReference type="ARBA" id="ARBA00022692"/>
    </source>
</evidence>
<feature type="region of interest" description="Disordered" evidence="7">
    <location>
        <begin position="1"/>
        <end position="32"/>
    </location>
</feature>
<evidence type="ECO:0000313" key="11">
    <source>
        <dbReference type="Proteomes" id="UP000092555"/>
    </source>
</evidence>
<accession>A0A1A0H8F7</accession>
<reference evidence="10 11" key="1">
    <citation type="submission" date="2016-05" db="EMBL/GenBank/DDBJ databases">
        <title>Comparative genomics of biotechnologically important yeasts.</title>
        <authorList>
            <consortium name="DOE Joint Genome Institute"/>
            <person name="Riley R."/>
            <person name="Haridas S."/>
            <person name="Wolfe K.H."/>
            <person name="Lopes M.R."/>
            <person name="Hittinger C.T."/>
            <person name="Goker M."/>
            <person name="Salamov A."/>
            <person name="Wisecaver J."/>
            <person name="Long T.M."/>
            <person name="Aerts A.L."/>
            <person name="Barry K."/>
            <person name="Choi C."/>
            <person name="Clum A."/>
            <person name="Coughlan A.Y."/>
            <person name="Deshpande S."/>
            <person name="Douglass A.P."/>
            <person name="Hanson S.J."/>
            <person name="Klenk H.-P."/>
            <person name="LaButti K."/>
            <person name="Lapidus A."/>
            <person name="Lindquist E."/>
            <person name="Lipzen A."/>
            <person name="Meier-kolthoff J.P."/>
            <person name="Ohm R.A."/>
            <person name="Otillar R.P."/>
            <person name="Pangilinan J."/>
            <person name="Peng Y."/>
            <person name="Rokas A."/>
            <person name="Rosa C.A."/>
            <person name="Scheuner C."/>
            <person name="Sibirny A.A."/>
            <person name="Slot J.C."/>
            <person name="Stielow J.B."/>
            <person name="Sun H."/>
            <person name="Kurtzman C.P."/>
            <person name="Blackwell M."/>
            <person name="Grigoriev I.V."/>
            <person name="Jeffries T.W."/>
        </authorList>
    </citation>
    <scope>NUCLEOTIDE SEQUENCE [LARGE SCALE GENOMIC DNA]</scope>
    <source>
        <strain evidence="10 11">NRRL YB-4993</strain>
    </source>
</reference>
<evidence type="ECO:0000256" key="2">
    <source>
        <dbReference type="ARBA" id="ARBA00022553"/>
    </source>
</evidence>
<dbReference type="GO" id="GO:0071763">
    <property type="term" value="P:nuclear membrane organization"/>
    <property type="evidence" value="ECO:0007669"/>
    <property type="project" value="TreeGrafter"/>
</dbReference>
<keyword evidence="3 8" id="KW-0812">Transmembrane</keyword>
<keyword evidence="5 8" id="KW-0472">Membrane</keyword>
<dbReference type="Gene3D" id="1.10.10.1180">
    <property type="entry name" value="MAN1, winged-helix domain"/>
    <property type="match status" value="1"/>
</dbReference>
<name>A0A1A0H8F7_9ASCO</name>
<evidence type="ECO:0000256" key="6">
    <source>
        <dbReference type="ARBA" id="ARBA00023242"/>
    </source>
</evidence>
<dbReference type="InterPro" id="IPR041885">
    <property type="entry name" value="MAN1_winged_helix_dom"/>
</dbReference>
<organism evidence="10 11">
    <name type="scientific">Metschnikowia bicuspidata var. bicuspidata NRRL YB-4993</name>
    <dbReference type="NCBI Taxonomy" id="869754"/>
    <lineage>
        <taxon>Eukaryota</taxon>
        <taxon>Fungi</taxon>
        <taxon>Dikarya</taxon>
        <taxon>Ascomycota</taxon>
        <taxon>Saccharomycotina</taxon>
        <taxon>Pichiomycetes</taxon>
        <taxon>Metschnikowiaceae</taxon>
        <taxon>Metschnikowia</taxon>
    </lineage>
</organism>
<dbReference type="Pfam" id="PF09402">
    <property type="entry name" value="MSC"/>
    <property type="match status" value="1"/>
</dbReference>
<dbReference type="OrthoDB" id="2503928at2759"/>
<dbReference type="EMBL" id="LXTC01000004">
    <property type="protein sequence ID" value="OBA20270.1"/>
    <property type="molecule type" value="Genomic_DNA"/>
</dbReference>
<comment type="subcellular location">
    <subcellularLocation>
        <location evidence="1">Nucleus inner membrane</location>
    </subcellularLocation>
</comment>
<protein>
    <recommendedName>
        <fullName evidence="9">Man1/Src1-like C-terminal domain-containing protein</fullName>
    </recommendedName>
</protein>
<evidence type="ECO:0000256" key="8">
    <source>
        <dbReference type="SAM" id="Phobius"/>
    </source>
</evidence>
<dbReference type="GeneID" id="30027548"/>
<feature type="compositionally biased region" description="Polar residues" evidence="7">
    <location>
        <begin position="1"/>
        <end position="12"/>
    </location>
</feature>
<feature type="non-terminal residue" evidence="10">
    <location>
        <position position="1"/>
    </location>
</feature>